<dbReference type="OrthoDB" id="654211at2759"/>
<feature type="non-terminal residue" evidence="12">
    <location>
        <position position="126"/>
    </location>
</feature>
<reference evidence="12 13" key="1">
    <citation type="submission" date="2014-04" db="EMBL/GenBank/DDBJ databases">
        <authorList>
            <consortium name="DOE Joint Genome Institute"/>
            <person name="Kuo A."/>
            <person name="Ruytinx J."/>
            <person name="Rineau F."/>
            <person name="Colpaert J."/>
            <person name="Kohler A."/>
            <person name="Nagy L.G."/>
            <person name="Floudas D."/>
            <person name="Copeland A."/>
            <person name="Barry K.W."/>
            <person name="Cichocki N."/>
            <person name="Veneault-Fourrey C."/>
            <person name="LaButti K."/>
            <person name="Lindquist E.A."/>
            <person name="Lipzen A."/>
            <person name="Lundell T."/>
            <person name="Morin E."/>
            <person name="Murat C."/>
            <person name="Sun H."/>
            <person name="Tunlid A."/>
            <person name="Henrissat B."/>
            <person name="Grigoriev I.V."/>
            <person name="Hibbett D.S."/>
            <person name="Martin F."/>
            <person name="Nordberg H.P."/>
            <person name="Cantor M.N."/>
            <person name="Hua S.X."/>
        </authorList>
    </citation>
    <scope>NUCLEOTIDE SEQUENCE [LARGE SCALE GENOMIC DNA]</scope>
    <source>
        <strain evidence="12 13">UH-Slu-Lm8-n1</strain>
    </source>
</reference>
<dbReference type="FunFam" id="3.30.160.60:FF:000557">
    <property type="entry name" value="zinc finger and SCAN domain-containing protein 29"/>
    <property type="match status" value="1"/>
</dbReference>
<evidence type="ECO:0000256" key="1">
    <source>
        <dbReference type="ARBA" id="ARBA00004123"/>
    </source>
</evidence>
<dbReference type="GO" id="GO:0045944">
    <property type="term" value="P:positive regulation of transcription by RNA polymerase II"/>
    <property type="evidence" value="ECO:0007669"/>
    <property type="project" value="UniProtKB-ARBA"/>
</dbReference>
<dbReference type="PROSITE" id="PS50157">
    <property type="entry name" value="ZINC_FINGER_C2H2_2"/>
    <property type="match status" value="4"/>
</dbReference>
<dbReference type="GO" id="GO:0008270">
    <property type="term" value="F:zinc ion binding"/>
    <property type="evidence" value="ECO:0007669"/>
    <property type="project" value="UniProtKB-KW"/>
</dbReference>
<keyword evidence="2" id="KW-0479">Metal-binding</keyword>
<evidence type="ECO:0000256" key="8">
    <source>
        <dbReference type="ARBA" id="ARBA00023163"/>
    </source>
</evidence>
<evidence type="ECO:0000313" key="13">
    <source>
        <dbReference type="Proteomes" id="UP000054485"/>
    </source>
</evidence>
<comment type="subcellular location">
    <subcellularLocation>
        <location evidence="1">Nucleus</location>
    </subcellularLocation>
</comment>
<evidence type="ECO:0000256" key="2">
    <source>
        <dbReference type="ARBA" id="ARBA00022723"/>
    </source>
</evidence>
<dbReference type="FunFam" id="3.30.160.60:FF:001228">
    <property type="entry name" value="Zinc finger protein 236"/>
    <property type="match status" value="1"/>
</dbReference>
<organism evidence="12 13">
    <name type="scientific">Suillus luteus UH-Slu-Lm8-n1</name>
    <dbReference type="NCBI Taxonomy" id="930992"/>
    <lineage>
        <taxon>Eukaryota</taxon>
        <taxon>Fungi</taxon>
        <taxon>Dikarya</taxon>
        <taxon>Basidiomycota</taxon>
        <taxon>Agaricomycotina</taxon>
        <taxon>Agaricomycetes</taxon>
        <taxon>Agaricomycetidae</taxon>
        <taxon>Boletales</taxon>
        <taxon>Suillineae</taxon>
        <taxon>Suillaceae</taxon>
        <taxon>Suillus</taxon>
    </lineage>
</organism>
<evidence type="ECO:0000313" key="12">
    <source>
        <dbReference type="EMBL" id="KIK46672.1"/>
    </source>
</evidence>
<protein>
    <recommendedName>
        <fullName evidence="11">C2H2-type domain-containing protein</fullName>
    </recommendedName>
</protein>
<keyword evidence="5" id="KW-0862">Zinc</keyword>
<keyword evidence="3" id="KW-0677">Repeat</keyword>
<feature type="non-terminal residue" evidence="12">
    <location>
        <position position="1"/>
    </location>
</feature>
<keyword evidence="8" id="KW-0804">Transcription</keyword>
<evidence type="ECO:0000259" key="11">
    <source>
        <dbReference type="PROSITE" id="PS50157"/>
    </source>
</evidence>
<dbReference type="SUPFAM" id="SSF57667">
    <property type="entry name" value="beta-beta-alpha zinc fingers"/>
    <property type="match status" value="2"/>
</dbReference>
<accession>A0A0D0BL27</accession>
<evidence type="ECO:0000256" key="4">
    <source>
        <dbReference type="ARBA" id="ARBA00022771"/>
    </source>
</evidence>
<gene>
    <name evidence="12" type="ORF">CY34DRAFT_39442</name>
</gene>
<feature type="domain" description="C2H2-type" evidence="11">
    <location>
        <begin position="88"/>
        <end position="112"/>
    </location>
</feature>
<feature type="domain" description="C2H2-type" evidence="11">
    <location>
        <begin position="1"/>
        <end position="28"/>
    </location>
</feature>
<name>A0A0D0BL27_9AGAM</name>
<dbReference type="InterPro" id="IPR036236">
    <property type="entry name" value="Znf_C2H2_sf"/>
</dbReference>
<evidence type="ECO:0000256" key="6">
    <source>
        <dbReference type="ARBA" id="ARBA00023015"/>
    </source>
</evidence>
<keyword evidence="7" id="KW-0238">DNA-binding</keyword>
<evidence type="ECO:0000256" key="3">
    <source>
        <dbReference type="ARBA" id="ARBA00022737"/>
    </source>
</evidence>
<dbReference type="Pfam" id="PF00096">
    <property type="entry name" value="zf-C2H2"/>
    <property type="match status" value="3"/>
</dbReference>
<evidence type="ECO:0000256" key="10">
    <source>
        <dbReference type="PROSITE-ProRule" id="PRU00042"/>
    </source>
</evidence>
<dbReference type="InterPro" id="IPR013087">
    <property type="entry name" value="Znf_C2H2_type"/>
</dbReference>
<sequence>WPCSSCHKSFSRKGDLTRHQLLHTGIKPYKCDSCPKSFAQRSGLNTHRNTHTKDKPYRCDFNGCMKAFGDPSSRTRHRKETHRSEGAYQCILPECGTRIKRRAAFREHMRKHGINLTNEDLDAIAA</sequence>
<keyword evidence="4 10" id="KW-0863">Zinc-finger</keyword>
<dbReference type="Gene3D" id="3.30.160.60">
    <property type="entry name" value="Classic Zinc Finger"/>
    <property type="match status" value="3"/>
</dbReference>
<evidence type="ECO:0000256" key="5">
    <source>
        <dbReference type="ARBA" id="ARBA00022833"/>
    </source>
</evidence>
<dbReference type="InParanoid" id="A0A0D0BL27"/>
<dbReference type="PANTHER" id="PTHR19818:SF139">
    <property type="entry name" value="PAIR-RULE PROTEIN ODD-PAIRED"/>
    <property type="match status" value="1"/>
</dbReference>
<keyword evidence="6" id="KW-0805">Transcription regulation</keyword>
<dbReference type="PANTHER" id="PTHR19818">
    <property type="entry name" value="ZINC FINGER PROTEIN ZIC AND GLI"/>
    <property type="match status" value="1"/>
</dbReference>
<dbReference type="GO" id="GO:0005634">
    <property type="term" value="C:nucleus"/>
    <property type="evidence" value="ECO:0007669"/>
    <property type="project" value="UniProtKB-SubCell"/>
</dbReference>
<dbReference type="STRING" id="930992.A0A0D0BL27"/>
<dbReference type="EMBL" id="KN835156">
    <property type="protein sequence ID" value="KIK46672.1"/>
    <property type="molecule type" value="Genomic_DNA"/>
</dbReference>
<evidence type="ECO:0000256" key="9">
    <source>
        <dbReference type="ARBA" id="ARBA00023242"/>
    </source>
</evidence>
<evidence type="ECO:0000256" key="7">
    <source>
        <dbReference type="ARBA" id="ARBA00023125"/>
    </source>
</evidence>
<feature type="domain" description="C2H2-type" evidence="11">
    <location>
        <begin position="29"/>
        <end position="56"/>
    </location>
</feature>
<dbReference type="SMART" id="SM00355">
    <property type="entry name" value="ZnF_C2H2"/>
    <property type="match status" value="4"/>
</dbReference>
<dbReference type="InterPro" id="IPR050329">
    <property type="entry name" value="GLI_C2H2-zinc-finger"/>
</dbReference>
<keyword evidence="13" id="KW-1185">Reference proteome</keyword>
<dbReference type="PROSITE" id="PS00028">
    <property type="entry name" value="ZINC_FINGER_C2H2_1"/>
    <property type="match status" value="4"/>
</dbReference>
<proteinExistence type="predicted"/>
<keyword evidence="9" id="KW-0539">Nucleus</keyword>
<dbReference type="HOGENOM" id="CLU_002678_42_9_1"/>
<dbReference type="Proteomes" id="UP000054485">
    <property type="component" value="Unassembled WGS sequence"/>
</dbReference>
<dbReference type="AlphaFoldDB" id="A0A0D0BL27"/>
<dbReference type="GO" id="GO:0000978">
    <property type="term" value="F:RNA polymerase II cis-regulatory region sequence-specific DNA binding"/>
    <property type="evidence" value="ECO:0007669"/>
    <property type="project" value="TreeGrafter"/>
</dbReference>
<reference evidence="13" key="2">
    <citation type="submission" date="2015-01" db="EMBL/GenBank/DDBJ databases">
        <title>Evolutionary Origins and Diversification of the Mycorrhizal Mutualists.</title>
        <authorList>
            <consortium name="DOE Joint Genome Institute"/>
            <consortium name="Mycorrhizal Genomics Consortium"/>
            <person name="Kohler A."/>
            <person name="Kuo A."/>
            <person name="Nagy L.G."/>
            <person name="Floudas D."/>
            <person name="Copeland A."/>
            <person name="Barry K.W."/>
            <person name="Cichocki N."/>
            <person name="Veneault-Fourrey C."/>
            <person name="LaButti K."/>
            <person name="Lindquist E.A."/>
            <person name="Lipzen A."/>
            <person name="Lundell T."/>
            <person name="Morin E."/>
            <person name="Murat C."/>
            <person name="Riley R."/>
            <person name="Ohm R."/>
            <person name="Sun H."/>
            <person name="Tunlid A."/>
            <person name="Henrissat B."/>
            <person name="Grigoriev I.V."/>
            <person name="Hibbett D.S."/>
            <person name="Martin F."/>
        </authorList>
    </citation>
    <scope>NUCLEOTIDE SEQUENCE [LARGE SCALE GENOMIC DNA]</scope>
    <source>
        <strain evidence="13">UH-Slu-Lm8-n1</strain>
    </source>
</reference>
<feature type="domain" description="C2H2-type" evidence="11">
    <location>
        <begin position="57"/>
        <end position="87"/>
    </location>
</feature>
<dbReference type="GO" id="GO:0000981">
    <property type="term" value="F:DNA-binding transcription factor activity, RNA polymerase II-specific"/>
    <property type="evidence" value="ECO:0007669"/>
    <property type="project" value="TreeGrafter"/>
</dbReference>